<comment type="caution">
    <text evidence="2">The sequence shown here is derived from an EMBL/GenBank/DDBJ whole genome shotgun (WGS) entry which is preliminary data.</text>
</comment>
<feature type="region of interest" description="Disordered" evidence="1">
    <location>
        <begin position="33"/>
        <end position="65"/>
    </location>
</feature>
<proteinExistence type="predicted"/>
<name>A0A176VKD7_MARPO</name>
<accession>A0A176VKD7</accession>
<dbReference type="EMBL" id="LVLJ01003561">
    <property type="protein sequence ID" value="OAE20863.1"/>
    <property type="molecule type" value="Genomic_DNA"/>
</dbReference>
<keyword evidence="3" id="KW-1185">Reference proteome</keyword>
<organism evidence="2 3">
    <name type="scientific">Marchantia polymorpha subsp. ruderalis</name>
    <dbReference type="NCBI Taxonomy" id="1480154"/>
    <lineage>
        <taxon>Eukaryota</taxon>
        <taxon>Viridiplantae</taxon>
        <taxon>Streptophyta</taxon>
        <taxon>Embryophyta</taxon>
        <taxon>Marchantiophyta</taxon>
        <taxon>Marchantiopsida</taxon>
        <taxon>Marchantiidae</taxon>
        <taxon>Marchantiales</taxon>
        <taxon>Marchantiaceae</taxon>
        <taxon>Marchantia</taxon>
    </lineage>
</organism>
<protein>
    <submittedName>
        <fullName evidence="2">Uncharacterized protein</fullName>
    </submittedName>
</protein>
<evidence type="ECO:0000313" key="2">
    <source>
        <dbReference type="EMBL" id="OAE20863.1"/>
    </source>
</evidence>
<feature type="region of interest" description="Disordered" evidence="1">
    <location>
        <begin position="81"/>
        <end position="107"/>
    </location>
</feature>
<gene>
    <name evidence="2" type="ORF">AXG93_3256s1080</name>
</gene>
<dbReference type="Proteomes" id="UP000077202">
    <property type="component" value="Unassembled WGS sequence"/>
</dbReference>
<dbReference type="AlphaFoldDB" id="A0A176VKD7"/>
<evidence type="ECO:0000313" key="3">
    <source>
        <dbReference type="Proteomes" id="UP000077202"/>
    </source>
</evidence>
<evidence type="ECO:0000256" key="1">
    <source>
        <dbReference type="SAM" id="MobiDB-lite"/>
    </source>
</evidence>
<sequence length="272" mass="29258">MLRRGIEREATAEAATEFATAVRLRLRCRLHEREASSPEEGSSPIGRKVHDTMTAIGTRRSGPRVGSRDLYLKRLALRSVATPPGRSVGPRSEKGTPKEGLGTPEDTDLQGLALASCSRAFPAGAGRDPRGKAKHAIILWTIIELRLAPLAIKADRAQARAHPAQRRDTLPAAARGSCASRLVAILRRIDESMKEEGPGANALARSHAAGMMCCSRRRRRVRVAEWECRLAGGSWDRARSFGEAMSTVQDAAFDLGSIDRSGLIKAAGGPSP</sequence>
<reference evidence="2" key="1">
    <citation type="submission" date="2016-03" db="EMBL/GenBank/DDBJ databases">
        <title>Mechanisms controlling the formation of the plant cell surface in tip-growing cells are functionally conserved among land plants.</title>
        <authorList>
            <person name="Honkanen S."/>
            <person name="Jones V.A."/>
            <person name="Morieri G."/>
            <person name="Champion C."/>
            <person name="Hetherington A.J."/>
            <person name="Kelly S."/>
            <person name="Saint-Marcoux D."/>
            <person name="Proust H."/>
            <person name="Prescott H."/>
            <person name="Dolan L."/>
        </authorList>
    </citation>
    <scope>NUCLEOTIDE SEQUENCE [LARGE SCALE GENOMIC DNA]</scope>
    <source>
        <tissue evidence="2">Whole gametophyte</tissue>
    </source>
</reference>